<proteinExistence type="predicted"/>
<keyword evidence="3" id="KW-1185">Reference proteome</keyword>
<dbReference type="OrthoDB" id="20105at2759"/>
<comment type="caution">
    <text evidence="2">The sequence shown here is derived from an EMBL/GenBank/DDBJ whole genome shotgun (WGS) entry which is preliminary data.</text>
</comment>
<evidence type="ECO:0000256" key="1">
    <source>
        <dbReference type="SAM" id="MobiDB-lite"/>
    </source>
</evidence>
<feature type="compositionally biased region" description="Low complexity" evidence="1">
    <location>
        <begin position="95"/>
        <end position="113"/>
    </location>
</feature>
<gene>
    <name evidence="2" type="ORF">DDE83_008103</name>
</gene>
<dbReference type="AlphaFoldDB" id="A0A364MUA5"/>
<dbReference type="EMBL" id="QGDH01000172">
    <property type="protein sequence ID" value="RAR03732.1"/>
    <property type="molecule type" value="Genomic_DNA"/>
</dbReference>
<evidence type="ECO:0000313" key="3">
    <source>
        <dbReference type="Proteomes" id="UP000249619"/>
    </source>
</evidence>
<keyword evidence="2" id="KW-0813">Transport</keyword>
<sequence length="201" mass="22650">MASNHNDNPWEDQRSQQQGYQSHNPYQAYQDQPQNPYAQQSPPNPLGQHPPQEPYAHPPLHQDTSPWGQEGQETGHTTSHNPHNPYAYGQSHETSQPSYYQQESSQPSYQNQSAYPGQEEVPPGLPPRRTATEMALPTGQDRSHQIEVMQSYEAAGRKDDDDDNVEVLQREFPKLDGSLIAAIYGDSKSLSATREMLQALE</sequence>
<feature type="compositionally biased region" description="Polar residues" evidence="1">
    <location>
        <begin position="15"/>
        <end position="41"/>
    </location>
</feature>
<feature type="region of interest" description="Disordered" evidence="1">
    <location>
        <begin position="1"/>
        <end position="144"/>
    </location>
</feature>
<organism evidence="2 3">
    <name type="scientific">Stemphylium lycopersici</name>
    <name type="common">Tomato gray leaf spot disease fungus</name>
    <name type="synonym">Thyrospora lycopersici</name>
    <dbReference type="NCBI Taxonomy" id="183478"/>
    <lineage>
        <taxon>Eukaryota</taxon>
        <taxon>Fungi</taxon>
        <taxon>Dikarya</taxon>
        <taxon>Ascomycota</taxon>
        <taxon>Pezizomycotina</taxon>
        <taxon>Dothideomycetes</taxon>
        <taxon>Pleosporomycetidae</taxon>
        <taxon>Pleosporales</taxon>
        <taxon>Pleosporineae</taxon>
        <taxon>Pleosporaceae</taxon>
        <taxon>Stemphylium</taxon>
    </lineage>
</organism>
<accession>A0A364MUA5</accession>
<reference evidence="3" key="1">
    <citation type="submission" date="2018-05" db="EMBL/GenBank/DDBJ databases">
        <title>Draft genome sequence of Stemphylium lycopersici strain CIDEFI 213.</title>
        <authorList>
            <person name="Medina R."/>
            <person name="Franco M.E.E."/>
            <person name="Lucentini C.G."/>
            <person name="Saparrat M.C.N."/>
            <person name="Balatti P.A."/>
        </authorList>
    </citation>
    <scope>NUCLEOTIDE SEQUENCE [LARGE SCALE GENOMIC DNA]</scope>
    <source>
        <strain evidence="3">CIDEFI 213</strain>
    </source>
</reference>
<protein>
    <submittedName>
        <fullName evidence="2">Sugar transporter STL1</fullName>
    </submittedName>
</protein>
<name>A0A364MUA5_STELY</name>
<keyword evidence="2" id="KW-0762">Sugar transport</keyword>
<evidence type="ECO:0000313" key="2">
    <source>
        <dbReference type="EMBL" id="RAR03732.1"/>
    </source>
</evidence>
<dbReference type="Proteomes" id="UP000249619">
    <property type="component" value="Unassembled WGS sequence"/>
</dbReference>
<feature type="compositionally biased region" description="Polar residues" evidence="1">
    <location>
        <begin position="62"/>
        <end position="82"/>
    </location>
</feature>